<dbReference type="EMBL" id="NBWU01000001">
    <property type="protein sequence ID" value="PCE66313.1"/>
    <property type="molecule type" value="Genomic_DNA"/>
</dbReference>
<reference evidence="2 3" key="1">
    <citation type="submission" date="2017-04" db="EMBL/GenBank/DDBJ databases">
        <title>A new member of the family Flavobacteriaceae isolated from ascidians.</title>
        <authorList>
            <person name="Chen L."/>
        </authorList>
    </citation>
    <scope>NUCLEOTIDE SEQUENCE [LARGE SCALE GENOMIC DNA]</scope>
    <source>
        <strain evidence="2 3">HQA918</strain>
    </source>
</reference>
<protein>
    <recommendedName>
        <fullName evidence="4">DUF4386 domain-containing protein</fullName>
    </recommendedName>
</protein>
<dbReference type="AlphaFoldDB" id="A0A2A4GCY0"/>
<dbReference type="Proteomes" id="UP000219559">
    <property type="component" value="Unassembled WGS sequence"/>
</dbReference>
<evidence type="ECO:0008006" key="4">
    <source>
        <dbReference type="Google" id="ProtNLM"/>
    </source>
</evidence>
<feature type="transmembrane region" description="Helical" evidence="1">
    <location>
        <begin position="9"/>
        <end position="29"/>
    </location>
</feature>
<name>A0A2A4GCY0_9FLAO</name>
<keyword evidence="3" id="KW-1185">Reference proteome</keyword>
<evidence type="ECO:0000313" key="2">
    <source>
        <dbReference type="EMBL" id="PCE66313.1"/>
    </source>
</evidence>
<feature type="transmembrane region" description="Helical" evidence="1">
    <location>
        <begin position="78"/>
        <end position="101"/>
    </location>
</feature>
<feature type="transmembrane region" description="Helical" evidence="1">
    <location>
        <begin position="121"/>
        <end position="143"/>
    </location>
</feature>
<accession>A0A2A4GCY0</accession>
<keyword evidence="1" id="KW-0812">Transmembrane</keyword>
<keyword evidence="1" id="KW-1133">Transmembrane helix</keyword>
<feature type="transmembrane region" description="Helical" evidence="1">
    <location>
        <begin position="49"/>
        <end position="66"/>
    </location>
</feature>
<keyword evidence="1" id="KW-0472">Membrane</keyword>
<evidence type="ECO:0000313" key="3">
    <source>
        <dbReference type="Proteomes" id="UP000219559"/>
    </source>
</evidence>
<dbReference type="RefSeq" id="WP_097441835.1">
    <property type="nucleotide sequence ID" value="NZ_NBWU01000001.1"/>
</dbReference>
<dbReference type="OrthoDB" id="1162205at2"/>
<gene>
    <name evidence="2" type="ORF">B7P33_03170</name>
</gene>
<proteinExistence type="predicted"/>
<comment type="caution">
    <text evidence="2">The sequence shown here is derived from an EMBL/GenBank/DDBJ whole genome shotgun (WGS) entry which is preliminary data.</text>
</comment>
<sequence>MKATERIRLGAWGCFTAYVVGITLYLFAFGEAQPLDLDMILTQRPLYESWITIIYIGFGLALVLLNHGLKQGVSEDQVFYPLGNIWATMVLASGFILLVGLDKTAQMTDPEQAQQHWVSLSLIQDALGGGIELLAGLYTLLVSRSLYKIGVFSRWKTAWGYVVGALGILSLFSPLRTSVLAFGLGQLLWFLLLGLPKFNLKISNP</sequence>
<organism evidence="2 3">
    <name type="scientific">Sediminicola luteus</name>
    <dbReference type="NCBI Taxonomy" id="319238"/>
    <lineage>
        <taxon>Bacteria</taxon>
        <taxon>Pseudomonadati</taxon>
        <taxon>Bacteroidota</taxon>
        <taxon>Flavobacteriia</taxon>
        <taxon>Flavobacteriales</taxon>
        <taxon>Flavobacteriaceae</taxon>
        <taxon>Sediminicola</taxon>
    </lineage>
</organism>
<evidence type="ECO:0000256" key="1">
    <source>
        <dbReference type="SAM" id="Phobius"/>
    </source>
</evidence>